<accession>A0A245ZMP0</accession>
<dbReference type="Proteomes" id="UP000197290">
    <property type="component" value="Unassembled WGS sequence"/>
</dbReference>
<dbReference type="PANTHER" id="PTHR32552:SF81">
    <property type="entry name" value="TONB-DEPENDENT OUTER MEMBRANE RECEPTOR"/>
    <property type="match status" value="1"/>
</dbReference>
<protein>
    <submittedName>
        <fullName evidence="16">Pesticin receptor</fullName>
    </submittedName>
</protein>
<comment type="subcellular location">
    <subcellularLocation>
        <location evidence="1 11">Cell outer membrane</location>
        <topology evidence="1 11">Multi-pass membrane protein</topology>
    </subcellularLocation>
</comment>
<keyword evidence="2 11" id="KW-0813">Transport</keyword>
<evidence type="ECO:0000313" key="17">
    <source>
        <dbReference type="Proteomes" id="UP000197290"/>
    </source>
</evidence>
<feature type="domain" description="TonB-dependent receptor-like beta-barrel" evidence="14">
    <location>
        <begin position="281"/>
        <end position="711"/>
    </location>
</feature>
<evidence type="ECO:0000313" key="16">
    <source>
        <dbReference type="EMBL" id="OWK31004.1"/>
    </source>
</evidence>
<dbReference type="InterPro" id="IPR039426">
    <property type="entry name" value="TonB-dep_rcpt-like"/>
</dbReference>
<keyword evidence="3 11" id="KW-1134">Transmembrane beta strand</keyword>
<keyword evidence="8 12" id="KW-0798">TonB box</keyword>
<comment type="similarity">
    <text evidence="11 12">Belongs to the TonB-dependent receptor family.</text>
</comment>
<dbReference type="PROSITE" id="PS52016">
    <property type="entry name" value="TONB_DEPENDENT_REC_3"/>
    <property type="match status" value="1"/>
</dbReference>
<feature type="signal peptide" evidence="13">
    <location>
        <begin position="1"/>
        <end position="24"/>
    </location>
</feature>
<keyword evidence="16" id="KW-0675">Receptor</keyword>
<evidence type="ECO:0000256" key="5">
    <source>
        <dbReference type="ARBA" id="ARBA00022692"/>
    </source>
</evidence>
<evidence type="ECO:0000256" key="8">
    <source>
        <dbReference type="ARBA" id="ARBA00023077"/>
    </source>
</evidence>
<organism evidence="16 17">
    <name type="scientific">Sphingomonas dokdonensis</name>
    <dbReference type="NCBI Taxonomy" id="344880"/>
    <lineage>
        <taxon>Bacteria</taxon>
        <taxon>Pseudomonadati</taxon>
        <taxon>Pseudomonadota</taxon>
        <taxon>Alphaproteobacteria</taxon>
        <taxon>Sphingomonadales</taxon>
        <taxon>Sphingomonadaceae</taxon>
        <taxon>Sphingomonas</taxon>
    </lineage>
</organism>
<dbReference type="Pfam" id="PF00593">
    <property type="entry name" value="TonB_dep_Rec_b-barrel"/>
    <property type="match status" value="1"/>
</dbReference>
<dbReference type="GO" id="GO:0009279">
    <property type="term" value="C:cell outer membrane"/>
    <property type="evidence" value="ECO:0007669"/>
    <property type="project" value="UniProtKB-SubCell"/>
</dbReference>
<dbReference type="GO" id="GO:0006826">
    <property type="term" value="P:iron ion transport"/>
    <property type="evidence" value="ECO:0007669"/>
    <property type="project" value="UniProtKB-KW"/>
</dbReference>
<sequence>MGRMVRELTGAAVIALLAAMPAMAQEAAPAAPPADPLPPATAASDSDIVVTAQRREQRLQDVPISMEVVTGETIAAFQATDFKSVQNYVPNVFVQQTNGNDTIYIRGFGSPPQNFSFDQAVSVYVDGVYAGRVRQALNPFFDVARVEVLRGPQGALYGKNTPAGAVSVVSAGPTKEFEGSVTGVYNFDLKGVDLTGYVAGPLSDTFGLRVAARVQDQDGYLRNRFNGKDEPRNQLQLFRVSALWTPTDTVDVSGKLELTNQKRSGGLSVSSPVNTTQRIKETRYTDDGVLGPEQSDNRAVLGSVTANVGIGDHTLTSITGYSWFNGKVTNYFDQETPTGAIVANSVYNQYPERFNQFSQEFRLLSPTGGTLEYVVGAYYDTSRYYLTQLGGFNIAALNYFGLLETNFRQKARSISVFGQATIRPFEGFRVIGSLRYTNTHKDGTFGGRLRYGPFALRPVNTTAAAKIEEGLTDPSVTLQYDFTRDLMVYAVYGRGSKSGGFVSNTYGTTDATFVYRPERSRNWEAGVKATLLDGKVNANVSVYDTKFTDLQSSVYNPVISTYQVGNAAAATSRGIEGSLRIAPSRYFDITASGAYQDVKYDDYPGAACLATQPLSQCNPASPASIQANNLAGYRLAYTSKFTGNVAVHGRADIGDYKLDGNAIVGGRSGFFNSDNMSPLYGYQRGFAKLDLRVQFGPQDEQWHVAVVGKNLTDKLTTGSAFLLPAPITSSPRAMLFVEPPRNIAIEAGVRF</sequence>
<dbReference type="Gene3D" id="2.40.170.20">
    <property type="entry name" value="TonB-dependent receptor, beta-barrel domain"/>
    <property type="match status" value="1"/>
</dbReference>
<dbReference type="EMBL" id="NBBI01000002">
    <property type="protein sequence ID" value="OWK31004.1"/>
    <property type="molecule type" value="Genomic_DNA"/>
</dbReference>
<dbReference type="InterPro" id="IPR012910">
    <property type="entry name" value="Plug_dom"/>
</dbReference>
<evidence type="ECO:0000259" key="14">
    <source>
        <dbReference type="Pfam" id="PF00593"/>
    </source>
</evidence>
<feature type="domain" description="TonB-dependent receptor plug" evidence="15">
    <location>
        <begin position="59"/>
        <end position="165"/>
    </location>
</feature>
<evidence type="ECO:0000256" key="2">
    <source>
        <dbReference type="ARBA" id="ARBA00022448"/>
    </source>
</evidence>
<gene>
    <name evidence="16" type="primary">fyuA_5</name>
    <name evidence="16" type="ORF">SPDO_10090</name>
</gene>
<keyword evidence="13" id="KW-0732">Signal</keyword>
<dbReference type="OrthoDB" id="7223550at2"/>
<keyword evidence="4" id="KW-0410">Iron transport</keyword>
<reference evidence="16 17" key="1">
    <citation type="submission" date="2017-03" db="EMBL/GenBank/DDBJ databases">
        <title>Genome sequence of Sphingomonas dokdonensis DSM 21029.</title>
        <authorList>
            <person name="Poehlein A."/>
            <person name="Wuebbeler J.H."/>
            <person name="Steinbuechel A."/>
            <person name="Daniel R."/>
        </authorList>
    </citation>
    <scope>NUCLEOTIDE SEQUENCE [LARGE SCALE GENOMIC DNA]</scope>
    <source>
        <strain evidence="16 17">DSM 21029</strain>
    </source>
</reference>
<evidence type="ECO:0000256" key="6">
    <source>
        <dbReference type="ARBA" id="ARBA00023004"/>
    </source>
</evidence>
<dbReference type="PANTHER" id="PTHR32552">
    <property type="entry name" value="FERRICHROME IRON RECEPTOR-RELATED"/>
    <property type="match status" value="1"/>
</dbReference>
<proteinExistence type="inferred from homology"/>
<evidence type="ECO:0000256" key="3">
    <source>
        <dbReference type="ARBA" id="ARBA00022452"/>
    </source>
</evidence>
<dbReference type="RefSeq" id="WP_088366406.1">
    <property type="nucleotide sequence ID" value="NZ_NBBI01000002.1"/>
</dbReference>
<dbReference type="SUPFAM" id="SSF56935">
    <property type="entry name" value="Porins"/>
    <property type="match status" value="1"/>
</dbReference>
<dbReference type="AlphaFoldDB" id="A0A245ZMP0"/>
<evidence type="ECO:0000256" key="1">
    <source>
        <dbReference type="ARBA" id="ARBA00004571"/>
    </source>
</evidence>
<keyword evidence="5 11" id="KW-0812">Transmembrane</keyword>
<evidence type="ECO:0000256" key="7">
    <source>
        <dbReference type="ARBA" id="ARBA00023065"/>
    </source>
</evidence>
<dbReference type="Pfam" id="PF07715">
    <property type="entry name" value="Plug"/>
    <property type="match status" value="1"/>
</dbReference>
<keyword evidence="9 11" id="KW-0472">Membrane</keyword>
<feature type="chain" id="PRO_5013394863" evidence="13">
    <location>
        <begin position="25"/>
        <end position="751"/>
    </location>
</feature>
<dbReference type="InterPro" id="IPR036942">
    <property type="entry name" value="Beta-barrel_TonB_sf"/>
</dbReference>
<keyword evidence="10 11" id="KW-0998">Cell outer membrane</keyword>
<keyword evidence="17" id="KW-1185">Reference proteome</keyword>
<keyword evidence="6" id="KW-0408">Iron</keyword>
<evidence type="ECO:0000259" key="15">
    <source>
        <dbReference type="Pfam" id="PF07715"/>
    </source>
</evidence>
<evidence type="ECO:0000256" key="10">
    <source>
        <dbReference type="ARBA" id="ARBA00023237"/>
    </source>
</evidence>
<keyword evidence="7" id="KW-0406">Ion transport</keyword>
<name>A0A245ZMP0_9SPHN</name>
<comment type="caution">
    <text evidence="16">The sequence shown here is derived from an EMBL/GenBank/DDBJ whole genome shotgun (WGS) entry which is preliminary data.</text>
</comment>
<evidence type="ECO:0000256" key="12">
    <source>
        <dbReference type="RuleBase" id="RU003357"/>
    </source>
</evidence>
<evidence type="ECO:0000256" key="4">
    <source>
        <dbReference type="ARBA" id="ARBA00022496"/>
    </source>
</evidence>
<evidence type="ECO:0000256" key="11">
    <source>
        <dbReference type="PROSITE-ProRule" id="PRU01360"/>
    </source>
</evidence>
<evidence type="ECO:0000256" key="13">
    <source>
        <dbReference type="SAM" id="SignalP"/>
    </source>
</evidence>
<dbReference type="InterPro" id="IPR000531">
    <property type="entry name" value="Beta-barrel_TonB"/>
</dbReference>
<evidence type="ECO:0000256" key="9">
    <source>
        <dbReference type="ARBA" id="ARBA00023136"/>
    </source>
</evidence>